<evidence type="ECO:0000256" key="2">
    <source>
        <dbReference type="ARBA" id="ARBA00022737"/>
    </source>
</evidence>
<dbReference type="EMBL" id="JAEMWZ010000543">
    <property type="protein sequence ID" value="KAG7112791.1"/>
    <property type="molecule type" value="Genomic_DNA"/>
</dbReference>
<gene>
    <name evidence="5" type="ORF">HYQ45_017079</name>
</gene>
<dbReference type="InterPro" id="IPR024977">
    <property type="entry name" value="Apc4-like_WD40_dom"/>
</dbReference>
<dbReference type="InterPro" id="IPR001680">
    <property type="entry name" value="WD40_rpt"/>
</dbReference>
<dbReference type="PANTHER" id="PTHR19856">
    <property type="entry name" value="WD-REPEATCONTAINING PROTEIN WDR1"/>
    <property type="match status" value="1"/>
</dbReference>
<comment type="caution">
    <text evidence="5">The sequence shown here is derived from an EMBL/GenBank/DDBJ whole genome shotgun (WGS) entry which is preliminary data.</text>
</comment>
<protein>
    <submittedName>
        <fullName evidence="5">Putative WD repeat-containing protein C9G1.05 like</fullName>
    </submittedName>
</protein>
<feature type="domain" description="Anaphase-promoting complex subunit 4-like WD40" evidence="4">
    <location>
        <begin position="361"/>
        <end position="438"/>
    </location>
</feature>
<evidence type="ECO:0000313" key="5">
    <source>
        <dbReference type="EMBL" id="KAG7112791.1"/>
    </source>
</evidence>
<dbReference type="GO" id="GO:0030042">
    <property type="term" value="P:actin filament depolymerization"/>
    <property type="evidence" value="ECO:0007669"/>
    <property type="project" value="TreeGrafter"/>
</dbReference>
<dbReference type="GO" id="GO:0051015">
    <property type="term" value="F:actin filament binding"/>
    <property type="evidence" value="ECO:0007669"/>
    <property type="project" value="TreeGrafter"/>
</dbReference>
<dbReference type="AlphaFoldDB" id="A0A8I3AFQ1"/>
<sequence length="503" mass="52765">MSLTLEKILAPTPAINPLGSDEGLQPTQLSVDSKGERIAYASGKSIFVRSIDEPSLCKQYNGHKNATTTIARFSPSGFYIASGDRTGAVKVWDAIEAVNTKGEYHIISGPIKDIAWDGDSQRIIAVGKGSERFGACITADSGNSVGEISGHSKSINAVALRQQRPLRAATVSDDGTMCFFHGAPFKFNSKHADLHTNFVYGTAFSPDGNHLVVVQGHNKSVTALSAASDGSGKTLWTGSFEGRICKWDVGSGVGTTVEGSAHTNQISQLAAAEGRAYSVGWDDKLRTIDESTGVHEGDGVSLSSQPRGVAVSGGRVFVATVDGVDVFEGNKLVTENRYGYSPSAIAAFGSTIAVGAGNSVKVYKADSSGKLAESKSLDRSTHPISYLTFSRDGKYLAAGNDNGNIDPYDTSSWEIAAKCTDRWAAHNRNKITCISWNEATTHVVSGSRGADVVIYSLASPGRKVKAEGAHLEGVTGVAWVGGDKVASIGADAAVKIWGIASLP</sequence>
<dbReference type="Proteomes" id="UP000689129">
    <property type="component" value="Unassembled WGS sequence"/>
</dbReference>
<dbReference type="OrthoDB" id="2306at2759"/>
<dbReference type="SMART" id="SM00320">
    <property type="entry name" value="WD40"/>
    <property type="match status" value="6"/>
</dbReference>
<keyword evidence="1 3" id="KW-0853">WD repeat</keyword>
<dbReference type="FunFam" id="2.130.10.10:FF:000167">
    <property type="entry name" value="Actin-interacting protein 1"/>
    <property type="match status" value="1"/>
</dbReference>
<evidence type="ECO:0000256" key="1">
    <source>
        <dbReference type="ARBA" id="ARBA00022574"/>
    </source>
</evidence>
<proteinExistence type="predicted"/>
<keyword evidence="2" id="KW-0677">Repeat</keyword>
<organism evidence="5 6">
    <name type="scientific">Verticillium longisporum</name>
    <name type="common">Verticillium dahliae var. longisporum</name>
    <dbReference type="NCBI Taxonomy" id="100787"/>
    <lineage>
        <taxon>Eukaryota</taxon>
        <taxon>Fungi</taxon>
        <taxon>Dikarya</taxon>
        <taxon>Ascomycota</taxon>
        <taxon>Pezizomycotina</taxon>
        <taxon>Sordariomycetes</taxon>
        <taxon>Hypocreomycetidae</taxon>
        <taxon>Glomerellales</taxon>
        <taxon>Plectosphaerellaceae</taxon>
        <taxon>Verticillium</taxon>
    </lineage>
</organism>
<dbReference type="PANTHER" id="PTHR19856:SF0">
    <property type="entry name" value="WD REPEAT-CONTAINING PROTEIN 1"/>
    <property type="match status" value="1"/>
</dbReference>
<evidence type="ECO:0000256" key="3">
    <source>
        <dbReference type="PROSITE-ProRule" id="PRU00221"/>
    </source>
</evidence>
<dbReference type="PROSITE" id="PS50082">
    <property type="entry name" value="WD_REPEATS_2"/>
    <property type="match status" value="2"/>
</dbReference>
<dbReference type="GO" id="GO:0030864">
    <property type="term" value="C:cortical actin cytoskeleton"/>
    <property type="evidence" value="ECO:0007669"/>
    <property type="project" value="TreeGrafter"/>
</dbReference>
<evidence type="ECO:0000259" key="4">
    <source>
        <dbReference type="Pfam" id="PF12894"/>
    </source>
</evidence>
<reference evidence="5" key="1">
    <citation type="journal article" date="2021" name="Mol. Plant Pathol.">
        <title>A 20-kb lineage-specific genomic region tames virulence in pathogenic amphidiploid Verticillium longisporum.</title>
        <authorList>
            <person name="Harting R."/>
            <person name="Starke J."/>
            <person name="Kusch H."/>
            <person name="Poggeler S."/>
            <person name="Maurus I."/>
            <person name="Schluter R."/>
            <person name="Landesfeind M."/>
            <person name="Bulla I."/>
            <person name="Nowrousian M."/>
            <person name="de Jonge R."/>
            <person name="Stahlhut G."/>
            <person name="Hoff K.J."/>
            <person name="Asshauer K.P."/>
            <person name="Thurmer A."/>
            <person name="Stanke M."/>
            <person name="Daniel R."/>
            <person name="Morgenstern B."/>
            <person name="Thomma B.P.H.J."/>
            <person name="Kronstad J.W."/>
            <person name="Braus-Stromeyer S.A."/>
            <person name="Braus G.H."/>
        </authorList>
    </citation>
    <scope>NUCLEOTIDE SEQUENCE</scope>
    <source>
        <strain evidence="5">Vl32</strain>
    </source>
</reference>
<evidence type="ECO:0000313" key="6">
    <source>
        <dbReference type="Proteomes" id="UP000689129"/>
    </source>
</evidence>
<accession>A0A8I3AFQ1</accession>
<feature type="repeat" description="WD" evidence="3">
    <location>
        <begin position="214"/>
        <end position="257"/>
    </location>
</feature>
<dbReference type="Pfam" id="PF12894">
    <property type="entry name" value="ANAPC4_WD40"/>
    <property type="match status" value="1"/>
</dbReference>
<feature type="repeat" description="WD" evidence="3">
    <location>
        <begin position="60"/>
        <end position="93"/>
    </location>
</feature>
<name>A0A8I3AFQ1_VERLO</name>
<dbReference type="Pfam" id="PF00400">
    <property type="entry name" value="WD40"/>
    <property type="match status" value="2"/>
</dbReference>